<evidence type="ECO:0000313" key="1">
    <source>
        <dbReference type="EMBL" id="CAH3124837.1"/>
    </source>
</evidence>
<dbReference type="Proteomes" id="UP001159405">
    <property type="component" value="Unassembled WGS sequence"/>
</dbReference>
<organism evidence="1 2">
    <name type="scientific">Porites lobata</name>
    <dbReference type="NCBI Taxonomy" id="104759"/>
    <lineage>
        <taxon>Eukaryota</taxon>
        <taxon>Metazoa</taxon>
        <taxon>Cnidaria</taxon>
        <taxon>Anthozoa</taxon>
        <taxon>Hexacorallia</taxon>
        <taxon>Scleractinia</taxon>
        <taxon>Fungiina</taxon>
        <taxon>Poritidae</taxon>
        <taxon>Porites</taxon>
    </lineage>
</organism>
<reference evidence="1 2" key="1">
    <citation type="submission" date="2022-05" db="EMBL/GenBank/DDBJ databases">
        <authorList>
            <consortium name="Genoscope - CEA"/>
            <person name="William W."/>
        </authorList>
    </citation>
    <scope>NUCLEOTIDE SEQUENCE [LARGE SCALE GENOMIC DNA]</scope>
</reference>
<dbReference type="EMBL" id="CALNXK010000040">
    <property type="protein sequence ID" value="CAH3124837.1"/>
    <property type="molecule type" value="Genomic_DNA"/>
</dbReference>
<accession>A0ABN8NWB3</accession>
<gene>
    <name evidence="1" type="ORF">PLOB_00031412</name>
</gene>
<keyword evidence="2" id="KW-1185">Reference proteome</keyword>
<proteinExistence type="predicted"/>
<sequence>MPEKRVHAAAVEEDLEVVEEKLFKSGEETKTLDETWGDYFPVRINPEPLAAGENAKILRFEVKSRGDTFLIPAKHIRLHAAFILDRDGAGARFDDPHANGRANGADHYGRFVNGLKYKAIKKIRVKPGGLQDIEQVGDHLNCKEWLNFLAFYNKYEKKNKAKRRNDFFEPDLVGSHWENAVGVTLTDAQIRAVTNDKKGLDAMRRLEKRCFDEDPIHMDFSPLPGEFCQINSATTSFFNGTIEIEFASNQQMIIARQGDDTGLGTVEQGHYRLDRANCYLEILYMQKADPNENADIQDAMINHGAQTFTGTDKFHLMVSPPFRPVVGDNLIQRWHTLDYRIPNRGFIGIISRTCFNFSPSTAIMCRYLWTKRTSSEETG</sequence>
<comment type="caution">
    <text evidence="1">The sequence shown here is derived from an EMBL/GenBank/DDBJ whole genome shotgun (WGS) entry which is preliminary data.</text>
</comment>
<name>A0ABN8NWB3_9CNID</name>
<protein>
    <submittedName>
        <fullName evidence="1">Uncharacterized protein</fullName>
    </submittedName>
</protein>
<evidence type="ECO:0000313" key="2">
    <source>
        <dbReference type="Proteomes" id="UP001159405"/>
    </source>
</evidence>